<proteinExistence type="predicted"/>
<evidence type="ECO:0000313" key="1">
    <source>
        <dbReference type="EMBL" id="KAF6210879.1"/>
    </source>
</evidence>
<dbReference type="Proteomes" id="UP000466442">
    <property type="component" value="Linkage Group LG5"/>
</dbReference>
<reference evidence="1" key="1">
    <citation type="journal article" date="2021" name="Mol. Ecol. Resour.">
        <title>Apolygus lucorum genome provides insights into omnivorousness and mesophyll feeding.</title>
        <authorList>
            <person name="Liu Y."/>
            <person name="Liu H."/>
            <person name="Wang H."/>
            <person name="Huang T."/>
            <person name="Liu B."/>
            <person name="Yang B."/>
            <person name="Yin L."/>
            <person name="Li B."/>
            <person name="Zhang Y."/>
            <person name="Zhang S."/>
            <person name="Jiang F."/>
            <person name="Zhang X."/>
            <person name="Ren Y."/>
            <person name="Wang B."/>
            <person name="Wang S."/>
            <person name="Lu Y."/>
            <person name="Wu K."/>
            <person name="Fan W."/>
            <person name="Wang G."/>
        </authorList>
    </citation>
    <scope>NUCLEOTIDE SEQUENCE</scope>
    <source>
        <strain evidence="1">12Hb</strain>
    </source>
</reference>
<gene>
    <name evidence="1" type="ORF">GE061_013990</name>
</gene>
<name>A0A8S9XQK9_APOLU</name>
<evidence type="ECO:0000313" key="2">
    <source>
        <dbReference type="Proteomes" id="UP000466442"/>
    </source>
</evidence>
<comment type="caution">
    <text evidence="1">The sequence shown here is derived from an EMBL/GenBank/DDBJ whole genome shotgun (WGS) entry which is preliminary data.</text>
</comment>
<accession>A0A8S9XQK9</accession>
<organism evidence="1 2">
    <name type="scientific">Apolygus lucorum</name>
    <name type="common">Small green plant bug</name>
    <name type="synonym">Lygocoris lucorum</name>
    <dbReference type="NCBI Taxonomy" id="248454"/>
    <lineage>
        <taxon>Eukaryota</taxon>
        <taxon>Metazoa</taxon>
        <taxon>Ecdysozoa</taxon>
        <taxon>Arthropoda</taxon>
        <taxon>Hexapoda</taxon>
        <taxon>Insecta</taxon>
        <taxon>Pterygota</taxon>
        <taxon>Neoptera</taxon>
        <taxon>Paraneoptera</taxon>
        <taxon>Hemiptera</taxon>
        <taxon>Heteroptera</taxon>
        <taxon>Panheteroptera</taxon>
        <taxon>Cimicomorpha</taxon>
        <taxon>Miridae</taxon>
        <taxon>Mirini</taxon>
        <taxon>Apolygus</taxon>
    </lineage>
</organism>
<sequence length="397" mass="44895">MGDLLSKIRSPIPFLPPADQNRSPVSRSLGFPSNGRPALRELYFHSYHPLTRAGLQFAVHWGFSQVSNGRSALRELHFVLHRPPTRAGLQFAVHWGFPRVSIGRYTLRELVFHSYYPLTKAGRQFAVPWGYPRMGDVLSESSTSFCTTYQPEQVTSAVHWGFPRVLDWETCSQRARLPFLRPTYQISSPFTVVCGARLPFLLPTDLSSSPVCRSLGFPSNGRPALRDFHSYHPLTRAGLQFAVHCGFSRVLDWETCSQRARLPFVPPTDQSRSPVCRSLGFPSNGGPALRDFHSYHPLTRAGLQSAVHWGFPRVLEWETCSKRARLPFVLPTDQSRSPVCRSLGFPSNGRPALRDFHSYHPLTRAGIQFAVHWGFPRVSIGRPALRELHFVLHHLPT</sequence>
<keyword evidence="2" id="KW-1185">Reference proteome</keyword>
<dbReference type="EMBL" id="WIXP02000005">
    <property type="protein sequence ID" value="KAF6210879.1"/>
    <property type="molecule type" value="Genomic_DNA"/>
</dbReference>
<protein>
    <submittedName>
        <fullName evidence="1">Uncharacterized protein</fullName>
    </submittedName>
</protein>
<dbReference type="AlphaFoldDB" id="A0A8S9XQK9"/>